<evidence type="ECO:0000313" key="1">
    <source>
        <dbReference type="EMBL" id="CDH08182.1"/>
    </source>
</evidence>
<sequence length="43" mass="4772">MGGVRTEVNPLRAKISCERQLESVLNESVGDMCGIEILEPKRL</sequence>
<dbReference type="HOGENOM" id="CLU_3241528_0_0_6"/>
<organism evidence="1 2">
    <name type="scientific">Xenorhabdus bovienii str. oregonense</name>
    <dbReference type="NCBI Taxonomy" id="1398202"/>
    <lineage>
        <taxon>Bacteria</taxon>
        <taxon>Pseudomonadati</taxon>
        <taxon>Pseudomonadota</taxon>
        <taxon>Gammaproteobacteria</taxon>
        <taxon>Enterobacterales</taxon>
        <taxon>Morganellaceae</taxon>
        <taxon>Xenorhabdus</taxon>
    </lineage>
</organism>
<dbReference type="EMBL" id="CBSX010000267">
    <property type="protein sequence ID" value="CDH08182.1"/>
    <property type="molecule type" value="Genomic_DNA"/>
</dbReference>
<accession>A0A077P196</accession>
<comment type="caution">
    <text evidence="1">The sequence shown here is derived from an EMBL/GenBank/DDBJ whole genome shotgun (WGS) entry which is preliminary data.</text>
</comment>
<protein>
    <submittedName>
        <fullName evidence="1">Uncharacterized protein</fullName>
    </submittedName>
</protein>
<gene>
    <name evidence="1" type="ORF">XBO1_970026</name>
</gene>
<proteinExistence type="predicted"/>
<dbReference type="AlphaFoldDB" id="A0A077P196"/>
<reference evidence="1" key="1">
    <citation type="submission" date="2013-07" db="EMBL/GenBank/DDBJ databases">
        <title>Sub-species coevolution in mutualistic symbiosis.</title>
        <authorList>
            <person name="Murfin K."/>
            <person name="Klassen J."/>
            <person name="Lee M."/>
            <person name="Forst S."/>
            <person name="Stock P."/>
            <person name="Goodrich-Blair H."/>
        </authorList>
    </citation>
    <scope>NUCLEOTIDE SEQUENCE [LARGE SCALE GENOMIC DNA]</scope>
    <source>
        <strain evidence="1">Oregonense</strain>
    </source>
</reference>
<name>A0A077P196_XENBV</name>
<dbReference type="Proteomes" id="UP000028483">
    <property type="component" value="Unassembled WGS sequence"/>
</dbReference>
<evidence type="ECO:0000313" key="2">
    <source>
        <dbReference type="Proteomes" id="UP000028483"/>
    </source>
</evidence>